<evidence type="ECO:0000313" key="4">
    <source>
        <dbReference type="EMBL" id="PCE25329.1"/>
    </source>
</evidence>
<dbReference type="GO" id="GO:0005829">
    <property type="term" value="C:cytosol"/>
    <property type="evidence" value="ECO:0007669"/>
    <property type="project" value="TreeGrafter"/>
</dbReference>
<dbReference type="Gene3D" id="3.40.225.10">
    <property type="entry name" value="Class II aldolase/adducin N-terminal domain"/>
    <property type="match status" value="1"/>
</dbReference>
<keyword evidence="2" id="KW-0456">Lyase</keyword>
<evidence type="ECO:0000256" key="1">
    <source>
        <dbReference type="ARBA" id="ARBA00022723"/>
    </source>
</evidence>
<dbReference type="Pfam" id="PF00596">
    <property type="entry name" value="Aldolase_II"/>
    <property type="match status" value="1"/>
</dbReference>
<dbReference type="InterPro" id="IPR050197">
    <property type="entry name" value="Aldolase_class_II_sugar_metab"/>
</dbReference>
<dbReference type="OrthoDB" id="5500703at2"/>
<protein>
    <recommendedName>
        <fullName evidence="3">Class II aldolase/adducin N-terminal domain-containing protein</fullName>
    </recommendedName>
</protein>
<dbReference type="SUPFAM" id="SSF53639">
    <property type="entry name" value="AraD/HMP-PK domain-like"/>
    <property type="match status" value="1"/>
</dbReference>
<dbReference type="InterPro" id="IPR001303">
    <property type="entry name" value="Aldolase_II/adducin_N"/>
</dbReference>
<reference evidence="4 5" key="1">
    <citation type="submission" date="2017-01" db="EMBL/GenBank/DDBJ databases">
        <title>Whole-Genome Shotgun Sequencing of Two beta-Proteobacterial Species in Search of the Bulgecin Biosynthetic Cluster.</title>
        <authorList>
            <person name="Horsman M.E."/>
            <person name="Marous D.R."/>
            <person name="Li R."/>
            <person name="Oliver R.A."/>
            <person name="Byun B."/>
            <person name="Emrich S.J."/>
            <person name="Boggess B."/>
            <person name="Townsend C.A."/>
            <person name="Mobashery S."/>
        </authorList>
    </citation>
    <scope>NUCLEOTIDE SEQUENCE [LARGE SCALE GENOMIC DNA]</scope>
    <source>
        <strain evidence="4 5">ATCC 31363</strain>
    </source>
</reference>
<organism evidence="4 5">
    <name type="scientific">Paraburkholderia acidicola</name>
    <dbReference type="NCBI Taxonomy" id="1912599"/>
    <lineage>
        <taxon>Bacteria</taxon>
        <taxon>Pseudomonadati</taxon>
        <taxon>Pseudomonadota</taxon>
        <taxon>Betaproteobacteria</taxon>
        <taxon>Burkholderiales</taxon>
        <taxon>Burkholderiaceae</taxon>
        <taxon>Paraburkholderia</taxon>
    </lineage>
</organism>
<evidence type="ECO:0000259" key="3">
    <source>
        <dbReference type="SMART" id="SM01007"/>
    </source>
</evidence>
<evidence type="ECO:0000313" key="5">
    <source>
        <dbReference type="Proteomes" id="UP000218022"/>
    </source>
</evidence>
<dbReference type="Proteomes" id="UP000218022">
    <property type="component" value="Unassembled WGS sequence"/>
</dbReference>
<accession>A0A2A4EZ14</accession>
<dbReference type="GO" id="GO:0016832">
    <property type="term" value="F:aldehyde-lyase activity"/>
    <property type="evidence" value="ECO:0007669"/>
    <property type="project" value="TreeGrafter"/>
</dbReference>
<comment type="caution">
    <text evidence="4">The sequence shown here is derived from an EMBL/GenBank/DDBJ whole genome shotgun (WGS) entry which is preliminary data.</text>
</comment>
<dbReference type="GO" id="GO:0019323">
    <property type="term" value="P:pentose catabolic process"/>
    <property type="evidence" value="ECO:0007669"/>
    <property type="project" value="TreeGrafter"/>
</dbReference>
<proteinExistence type="predicted"/>
<sequence>MELKSAREAVVAAGQRLAARGIIIGTSGNLSVREGDHVVVTPSGVALDAVQPDDLAVIDMDGQWLTGRHKPTSEVQLHLAVYQHNAKARAIAHTHAVGSTAVSCTCTSLPPIHYTSLYLGGEVRVAKYATYGSKELAENVVEALADGKSAALMANHGTIAYGSTMDQACERLELLEWLCDVYRASVPLGRIRALTASELADVMQMYQNNRYASGPQQAS</sequence>
<feature type="domain" description="Class II aldolase/adducin N-terminal" evidence="3">
    <location>
        <begin position="8"/>
        <end position="183"/>
    </location>
</feature>
<name>A0A2A4EZ14_9BURK</name>
<gene>
    <name evidence="4" type="ORF">BWP39_12445</name>
</gene>
<evidence type="ECO:0000256" key="2">
    <source>
        <dbReference type="ARBA" id="ARBA00023239"/>
    </source>
</evidence>
<dbReference type="AlphaFoldDB" id="A0A2A4EZ14"/>
<dbReference type="GO" id="GO:0046872">
    <property type="term" value="F:metal ion binding"/>
    <property type="evidence" value="ECO:0007669"/>
    <property type="project" value="UniProtKB-KW"/>
</dbReference>
<dbReference type="PANTHER" id="PTHR22789">
    <property type="entry name" value="FUCULOSE PHOSPHATE ALDOLASE"/>
    <property type="match status" value="1"/>
</dbReference>
<dbReference type="PANTHER" id="PTHR22789:SF0">
    <property type="entry name" value="3-OXO-TETRONATE 4-PHOSPHATE DECARBOXYLASE-RELATED"/>
    <property type="match status" value="1"/>
</dbReference>
<keyword evidence="1" id="KW-0479">Metal-binding</keyword>
<dbReference type="SMART" id="SM01007">
    <property type="entry name" value="Aldolase_II"/>
    <property type="match status" value="1"/>
</dbReference>
<dbReference type="RefSeq" id="WP_096720545.1">
    <property type="nucleotide sequence ID" value="NZ_MTZV01000004.1"/>
</dbReference>
<dbReference type="EMBL" id="MTZV01000004">
    <property type="protein sequence ID" value="PCE25329.1"/>
    <property type="molecule type" value="Genomic_DNA"/>
</dbReference>
<dbReference type="InterPro" id="IPR036409">
    <property type="entry name" value="Aldolase_II/adducin_N_sf"/>
</dbReference>